<evidence type="ECO:0000259" key="15">
    <source>
        <dbReference type="PROSITE" id="PS50994"/>
    </source>
</evidence>
<proteinExistence type="predicted"/>
<gene>
    <name evidence="16" type="ORF">O181_050311</name>
</gene>
<sequence length="228" mass="26531">MGHLNDNYLEHFLTKLGITKRFTSLKDCEICLKAEIQRKPHKGSLPQTSLPFFKIHSDTLEISSPTKRGYRYIVVLIDDYTRFNCIYFMHSKDQSENMIMCYFTEIKNKANITPASFHSDQGGKVSSTRLKDYFLKSGTSIYKGAPYSPQTNGVAERFNKTLLSKIQCLLCQSRIPITYWDEAEQHASLLLNHTPHHFLNFEPPFNKLKEQNLWIEPELNYLKLIPFV</sequence>
<accession>A0A9Q3HM89</accession>
<dbReference type="OrthoDB" id="2506384at2759"/>
<dbReference type="InterPro" id="IPR036397">
    <property type="entry name" value="RNaseH_sf"/>
</dbReference>
<evidence type="ECO:0000256" key="11">
    <source>
        <dbReference type="ARBA" id="ARBA00022932"/>
    </source>
</evidence>
<dbReference type="EMBL" id="AVOT02021652">
    <property type="protein sequence ID" value="MBW0510596.1"/>
    <property type="molecule type" value="Genomic_DNA"/>
</dbReference>
<evidence type="ECO:0000313" key="16">
    <source>
        <dbReference type="EMBL" id="MBW0510596.1"/>
    </source>
</evidence>
<dbReference type="GO" id="GO:0016787">
    <property type="term" value="F:hydrolase activity"/>
    <property type="evidence" value="ECO:0007669"/>
    <property type="project" value="UniProtKB-KW"/>
</dbReference>
<dbReference type="GO" id="GO:0003723">
    <property type="term" value="F:RNA binding"/>
    <property type="evidence" value="ECO:0007669"/>
    <property type="project" value="UniProtKB-KW"/>
</dbReference>
<dbReference type="AlphaFoldDB" id="A0A9Q3HM89"/>
<keyword evidence="6" id="KW-0378">Hydrolase</keyword>
<dbReference type="SUPFAM" id="SSF53098">
    <property type="entry name" value="Ribonuclease H-like"/>
    <property type="match status" value="1"/>
</dbReference>
<dbReference type="InterPro" id="IPR039537">
    <property type="entry name" value="Retrotran_Ty1/copia-like"/>
</dbReference>
<keyword evidence="5" id="KW-0255">Endonuclease</keyword>
<comment type="catalytic activity">
    <reaction evidence="14">
        <text>DNA(n) + a 2'-deoxyribonucleoside 5'-triphosphate = DNA(n+1) + diphosphate</text>
        <dbReference type="Rhea" id="RHEA:22508"/>
        <dbReference type="Rhea" id="RHEA-COMP:17339"/>
        <dbReference type="Rhea" id="RHEA-COMP:17340"/>
        <dbReference type="ChEBI" id="CHEBI:33019"/>
        <dbReference type="ChEBI" id="CHEBI:61560"/>
        <dbReference type="ChEBI" id="CHEBI:173112"/>
        <dbReference type="EC" id="2.7.7.7"/>
    </reaction>
</comment>
<evidence type="ECO:0000256" key="6">
    <source>
        <dbReference type="ARBA" id="ARBA00022801"/>
    </source>
</evidence>
<keyword evidence="3" id="KW-0540">Nuclease</keyword>
<comment type="catalytic activity">
    <reaction evidence="13">
        <text>DNA(n) + a 2'-deoxyribonucleoside 5'-triphosphate = DNA(n+1) + diphosphate</text>
        <dbReference type="Rhea" id="RHEA:22508"/>
        <dbReference type="Rhea" id="RHEA-COMP:17339"/>
        <dbReference type="Rhea" id="RHEA-COMP:17340"/>
        <dbReference type="ChEBI" id="CHEBI:33019"/>
        <dbReference type="ChEBI" id="CHEBI:61560"/>
        <dbReference type="ChEBI" id="CHEBI:173112"/>
        <dbReference type="EC" id="2.7.7.49"/>
    </reaction>
</comment>
<evidence type="ECO:0000256" key="5">
    <source>
        <dbReference type="ARBA" id="ARBA00022759"/>
    </source>
</evidence>
<name>A0A9Q3HM89_9BASI</name>
<dbReference type="Gene3D" id="3.30.420.10">
    <property type="entry name" value="Ribonuclease H-like superfamily/Ribonuclease H"/>
    <property type="match status" value="1"/>
</dbReference>
<keyword evidence="4" id="KW-0479">Metal-binding</keyword>
<dbReference type="PROSITE" id="PS50994">
    <property type="entry name" value="INTEGRASE"/>
    <property type="match status" value="1"/>
</dbReference>
<feature type="domain" description="Integrase catalytic" evidence="15">
    <location>
        <begin position="47"/>
        <end position="212"/>
    </location>
</feature>
<evidence type="ECO:0000256" key="3">
    <source>
        <dbReference type="ARBA" id="ARBA00022722"/>
    </source>
</evidence>
<evidence type="ECO:0000256" key="1">
    <source>
        <dbReference type="ARBA" id="ARBA00022578"/>
    </source>
</evidence>
<evidence type="ECO:0000256" key="7">
    <source>
        <dbReference type="ARBA" id="ARBA00022842"/>
    </source>
</evidence>
<evidence type="ECO:0000256" key="8">
    <source>
        <dbReference type="ARBA" id="ARBA00022884"/>
    </source>
</evidence>
<dbReference type="GO" id="GO:0006310">
    <property type="term" value="P:DNA recombination"/>
    <property type="evidence" value="ECO:0007669"/>
    <property type="project" value="UniProtKB-KW"/>
</dbReference>
<keyword evidence="11" id="KW-0808">Transferase</keyword>
<dbReference type="GO" id="GO:0032196">
    <property type="term" value="P:transposition"/>
    <property type="evidence" value="ECO:0007669"/>
    <property type="project" value="UniProtKB-KW"/>
</dbReference>
<keyword evidence="12" id="KW-0233">DNA recombination</keyword>
<evidence type="ECO:0000256" key="4">
    <source>
        <dbReference type="ARBA" id="ARBA00022723"/>
    </source>
</evidence>
<evidence type="ECO:0000256" key="9">
    <source>
        <dbReference type="ARBA" id="ARBA00022908"/>
    </source>
</evidence>
<dbReference type="PANTHER" id="PTHR42648">
    <property type="entry name" value="TRANSPOSASE, PUTATIVE-RELATED"/>
    <property type="match status" value="1"/>
</dbReference>
<dbReference type="InterPro" id="IPR001584">
    <property type="entry name" value="Integrase_cat-core"/>
</dbReference>
<evidence type="ECO:0000256" key="2">
    <source>
        <dbReference type="ARBA" id="ARBA00022695"/>
    </source>
</evidence>
<dbReference type="InterPro" id="IPR012337">
    <property type="entry name" value="RNaseH-like_sf"/>
</dbReference>
<evidence type="ECO:0000256" key="10">
    <source>
        <dbReference type="ARBA" id="ARBA00022918"/>
    </source>
</evidence>
<reference evidence="16" key="1">
    <citation type="submission" date="2021-03" db="EMBL/GenBank/DDBJ databases">
        <title>Draft genome sequence of rust myrtle Austropuccinia psidii MF-1, a brazilian biotype.</title>
        <authorList>
            <person name="Quecine M.C."/>
            <person name="Pachon D.M.R."/>
            <person name="Bonatelli M.L."/>
            <person name="Correr F.H."/>
            <person name="Franceschini L.M."/>
            <person name="Leite T.F."/>
            <person name="Margarido G.R.A."/>
            <person name="Almeida C.A."/>
            <person name="Ferrarezi J.A."/>
            <person name="Labate C.A."/>
        </authorList>
    </citation>
    <scope>NUCLEOTIDE SEQUENCE</scope>
    <source>
        <strain evidence="16">MF-1</strain>
    </source>
</reference>
<dbReference type="Pfam" id="PF00665">
    <property type="entry name" value="rve"/>
    <property type="match status" value="1"/>
</dbReference>
<dbReference type="Proteomes" id="UP000765509">
    <property type="component" value="Unassembled WGS sequence"/>
</dbReference>
<keyword evidence="10" id="KW-0695">RNA-directed DNA polymerase</keyword>
<keyword evidence="7" id="KW-0460">Magnesium</keyword>
<keyword evidence="8" id="KW-0694">RNA-binding</keyword>
<evidence type="ECO:0000256" key="14">
    <source>
        <dbReference type="ARBA" id="ARBA00049244"/>
    </source>
</evidence>
<dbReference type="GO" id="GO:0005634">
    <property type="term" value="C:nucleus"/>
    <property type="evidence" value="ECO:0007669"/>
    <property type="project" value="UniProtKB-ARBA"/>
</dbReference>
<organism evidence="16 17">
    <name type="scientific">Austropuccinia psidii MF-1</name>
    <dbReference type="NCBI Taxonomy" id="1389203"/>
    <lineage>
        <taxon>Eukaryota</taxon>
        <taxon>Fungi</taxon>
        <taxon>Dikarya</taxon>
        <taxon>Basidiomycota</taxon>
        <taxon>Pucciniomycotina</taxon>
        <taxon>Pucciniomycetes</taxon>
        <taxon>Pucciniales</taxon>
        <taxon>Sphaerophragmiaceae</taxon>
        <taxon>Austropuccinia</taxon>
    </lineage>
</organism>
<dbReference type="GO" id="GO:0015074">
    <property type="term" value="P:DNA integration"/>
    <property type="evidence" value="ECO:0007669"/>
    <property type="project" value="UniProtKB-KW"/>
</dbReference>
<keyword evidence="9" id="KW-0229">DNA integration</keyword>
<dbReference type="GO" id="GO:0046872">
    <property type="term" value="F:metal ion binding"/>
    <property type="evidence" value="ECO:0007669"/>
    <property type="project" value="UniProtKB-KW"/>
</dbReference>
<evidence type="ECO:0000256" key="13">
    <source>
        <dbReference type="ARBA" id="ARBA00048173"/>
    </source>
</evidence>
<dbReference type="GO" id="GO:0003887">
    <property type="term" value="F:DNA-directed DNA polymerase activity"/>
    <property type="evidence" value="ECO:0007669"/>
    <property type="project" value="UniProtKB-KW"/>
</dbReference>
<keyword evidence="11" id="KW-0239">DNA-directed DNA polymerase</keyword>
<evidence type="ECO:0000313" key="17">
    <source>
        <dbReference type="Proteomes" id="UP000765509"/>
    </source>
</evidence>
<evidence type="ECO:0000256" key="12">
    <source>
        <dbReference type="ARBA" id="ARBA00023172"/>
    </source>
</evidence>
<keyword evidence="1" id="KW-0815">Transposition</keyword>
<comment type="caution">
    <text evidence="16">The sequence shown here is derived from an EMBL/GenBank/DDBJ whole genome shotgun (WGS) entry which is preliminary data.</text>
</comment>
<dbReference type="PANTHER" id="PTHR42648:SF11">
    <property type="entry name" value="TRANSPOSON TY4-P GAG-POL POLYPROTEIN"/>
    <property type="match status" value="1"/>
</dbReference>
<keyword evidence="17" id="KW-1185">Reference proteome</keyword>
<dbReference type="GO" id="GO:0004519">
    <property type="term" value="F:endonuclease activity"/>
    <property type="evidence" value="ECO:0007669"/>
    <property type="project" value="UniProtKB-KW"/>
</dbReference>
<protein>
    <recommendedName>
        <fullName evidence="15">Integrase catalytic domain-containing protein</fullName>
    </recommendedName>
</protein>
<dbReference type="GO" id="GO:0003964">
    <property type="term" value="F:RNA-directed DNA polymerase activity"/>
    <property type="evidence" value="ECO:0007669"/>
    <property type="project" value="UniProtKB-KW"/>
</dbReference>
<keyword evidence="2" id="KW-0548">Nucleotidyltransferase</keyword>